<organism evidence="2 3">
    <name type="scientific">Rhodanobacter caeni</name>
    <dbReference type="NCBI Taxonomy" id="657654"/>
    <lineage>
        <taxon>Bacteria</taxon>
        <taxon>Pseudomonadati</taxon>
        <taxon>Pseudomonadota</taxon>
        <taxon>Gammaproteobacteria</taxon>
        <taxon>Lysobacterales</taxon>
        <taxon>Rhodanobacteraceae</taxon>
        <taxon>Rhodanobacter</taxon>
    </lineage>
</organism>
<accession>A0ABN0UT24</accession>
<comment type="caution">
    <text evidence="2">The sequence shown here is derived from an EMBL/GenBank/DDBJ whole genome shotgun (WGS) entry which is preliminary data.</text>
</comment>
<reference evidence="2 3" key="1">
    <citation type="journal article" date="2019" name="Int. J. Syst. Evol. Microbiol.">
        <title>The Global Catalogue of Microorganisms (GCM) 10K type strain sequencing project: providing services to taxonomists for standard genome sequencing and annotation.</title>
        <authorList>
            <consortium name="The Broad Institute Genomics Platform"/>
            <consortium name="The Broad Institute Genome Sequencing Center for Infectious Disease"/>
            <person name="Wu L."/>
            <person name="Ma J."/>
        </authorList>
    </citation>
    <scope>NUCLEOTIDE SEQUENCE [LARGE SCALE GENOMIC DNA]</scope>
    <source>
        <strain evidence="2 3">JCM 16242</strain>
    </source>
</reference>
<keyword evidence="1" id="KW-0812">Transmembrane</keyword>
<gene>
    <name evidence="2" type="ORF">GCM10009126_27630</name>
</gene>
<protein>
    <submittedName>
        <fullName evidence="2">Uncharacterized protein</fullName>
    </submittedName>
</protein>
<keyword evidence="1" id="KW-1133">Transmembrane helix</keyword>
<dbReference type="EMBL" id="BAAAFO010000004">
    <property type="protein sequence ID" value="GAA0260656.1"/>
    <property type="molecule type" value="Genomic_DNA"/>
</dbReference>
<evidence type="ECO:0000313" key="2">
    <source>
        <dbReference type="EMBL" id="GAA0260656.1"/>
    </source>
</evidence>
<keyword evidence="3" id="KW-1185">Reference proteome</keyword>
<proteinExistence type="predicted"/>
<evidence type="ECO:0000313" key="3">
    <source>
        <dbReference type="Proteomes" id="UP001500657"/>
    </source>
</evidence>
<sequence length="75" mass="8582">MKIALPTKDELGRWMTGGAVIGAANLMKFRHDPDFWWLCSVAFGSIIAIVFLYLTARANIYALIRRRQGRKISRQ</sequence>
<feature type="transmembrane region" description="Helical" evidence="1">
    <location>
        <begin position="35"/>
        <end position="64"/>
    </location>
</feature>
<evidence type="ECO:0000256" key="1">
    <source>
        <dbReference type="SAM" id="Phobius"/>
    </source>
</evidence>
<dbReference type="Proteomes" id="UP001500657">
    <property type="component" value="Unassembled WGS sequence"/>
</dbReference>
<name>A0ABN0UT24_9GAMM</name>
<keyword evidence="1" id="KW-0472">Membrane</keyword>